<keyword evidence="7" id="KW-1133">Transmembrane helix</keyword>
<evidence type="ECO:0008006" key="14">
    <source>
        <dbReference type="Google" id="ProtNLM"/>
    </source>
</evidence>
<keyword evidence="2" id="KW-0444">Lipid biosynthesis</keyword>
<dbReference type="AlphaFoldDB" id="A0AAJ0B4E2"/>
<keyword evidence="3" id="KW-0489">Methyltransferase</keyword>
<keyword evidence="8" id="KW-0443">Lipid metabolism</keyword>
<keyword evidence="9" id="KW-0472">Membrane</keyword>
<evidence type="ECO:0000256" key="2">
    <source>
        <dbReference type="ARBA" id="ARBA00022516"/>
    </source>
</evidence>
<evidence type="ECO:0000313" key="13">
    <source>
        <dbReference type="Proteomes" id="UP001239445"/>
    </source>
</evidence>
<proteinExistence type="predicted"/>
<dbReference type="Pfam" id="PF04191">
    <property type="entry name" value="PEMT"/>
    <property type="match status" value="1"/>
</dbReference>
<dbReference type="Gene3D" id="1.20.120.1630">
    <property type="match status" value="1"/>
</dbReference>
<evidence type="ECO:0000256" key="7">
    <source>
        <dbReference type="ARBA" id="ARBA00022989"/>
    </source>
</evidence>
<dbReference type="GO" id="GO:0008654">
    <property type="term" value="P:phospholipid biosynthetic process"/>
    <property type="evidence" value="ECO:0007669"/>
    <property type="project" value="UniProtKB-KW"/>
</dbReference>
<evidence type="ECO:0000256" key="9">
    <source>
        <dbReference type="ARBA" id="ARBA00023136"/>
    </source>
</evidence>
<keyword evidence="13" id="KW-1185">Reference proteome</keyword>
<dbReference type="GO" id="GO:0032259">
    <property type="term" value="P:methylation"/>
    <property type="evidence" value="ECO:0007669"/>
    <property type="project" value="UniProtKB-KW"/>
</dbReference>
<reference evidence="12" key="1">
    <citation type="submission" date="2023-06" db="EMBL/GenBank/DDBJ databases">
        <title>Genome-scale phylogeny and comparative genomics of the fungal order Sordariales.</title>
        <authorList>
            <consortium name="Lawrence Berkeley National Laboratory"/>
            <person name="Hensen N."/>
            <person name="Bonometti L."/>
            <person name="Westerberg I."/>
            <person name="Brannstrom I.O."/>
            <person name="Guillou S."/>
            <person name="Cros-Aarteil S."/>
            <person name="Calhoun S."/>
            <person name="Haridas S."/>
            <person name="Kuo A."/>
            <person name="Mondo S."/>
            <person name="Pangilinan J."/>
            <person name="Riley R."/>
            <person name="Labutti K."/>
            <person name="Andreopoulos B."/>
            <person name="Lipzen A."/>
            <person name="Chen C."/>
            <person name="Yanf M."/>
            <person name="Daum C."/>
            <person name="Ng V."/>
            <person name="Clum A."/>
            <person name="Steindorff A."/>
            <person name="Ohm R."/>
            <person name="Martin F."/>
            <person name="Silar P."/>
            <person name="Natvig D."/>
            <person name="Lalanne C."/>
            <person name="Gautier V."/>
            <person name="Ament-Velasquez S.L."/>
            <person name="Kruys A."/>
            <person name="Hutchinson M.I."/>
            <person name="Powell A.J."/>
            <person name="Barry K."/>
            <person name="Miller A.N."/>
            <person name="Grigoriev I.V."/>
            <person name="Debuchy R."/>
            <person name="Gladieux P."/>
            <person name="Thoren M.H."/>
            <person name="Johannesson H."/>
        </authorList>
    </citation>
    <scope>NUCLEOTIDE SEQUENCE</scope>
    <source>
        <strain evidence="12">PSN4</strain>
    </source>
</reference>
<gene>
    <name evidence="12" type="ORF">QBC47DRAFT_391673</name>
</gene>
<comment type="caution">
    <text evidence="12">The sequence shown here is derived from an EMBL/GenBank/DDBJ whole genome shotgun (WGS) entry which is preliminary data.</text>
</comment>
<keyword evidence="3" id="KW-0808">Transferase</keyword>
<evidence type="ECO:0000256" key="5">
    <source>
        <dbReference type="ARBA" id="ARBA00022692"/>
    </source>
</evidence>
<keyword evidence="10" id="KW-0594">Phospholipid biosynthesis</keyword>
<evidence type="ECO:0000256" key="4">
    <source>
        <dbReference type="ARBA" id="ARBA00022691"/>
    </source>
</evidence>
<evidence type="ECO:0000256" key="11">
    <source>
        <dbReference type="ARBA" id="ARBA00023264"/>
    </source>
</evidence>
<name>A0AAJ0B4E2_9PEZI</name>
<keyword evidence="5" id="KW-0812">Transmembrane</keyword>
<accession>A0AAJ0B4E2</accession>
<evidence type="ECO:0000256" key="3">
    <source>
        <dbReference type="ARBA" id="ARBA00022603"/>
    </source>
</evidence>
<sequence>MADKFKLQLTPTKVLVYTEAAVSLYTTAEIIRTINYFRRPKTNEPPFTLPKVLFAGLGLAGNVVYIHGIIRRAKLGTSSPRRLATVGALQTASHLLWSWARRTVAPNQFTRALSSDVPKELVTTGPYAYIRNPFYSSYLMAYAAAATLSGRTVDYVLLSCFYVCYYLTSIGEQRKFERSELKEAYAKFKATRARFFIWEF</sequence>
<dbReference type="EMBL" id="MU839842">
    <property type="protein sequence ID" value="KAK1751352.1"/>
    <property type="molecule type" value="Genomic_DNA"/>
</dbReference>
<protein>
    <recommendedName>
        <fullName evidence="14">Protein-S-isoprenylcysteine O-methyltransferase</fullName>
    </recommendedName>
</protein>
<evidence type="ECO:0000256" key="10">
    <source>
        <dbReference type="ARBA" id="ARBA00023209"/>
    </source>
</evidence>
<keyword evidence="11" id="KW-1208">Phospholipid metabolism</keyword>
<keyword evidence="4" id="KW-0949">S-adenosyl-L-methionine</keyword>
<organism evidence="12 13">
    <name type="scientific">Echria macrotheca</name>
    <dbReference type="NCBI Taxonomy" id="438768"/>
    <lineage>
        <taxon>Eukaryota</taxon>
        <taxon>Fungi</taxon>
        <taxon>Dikarya</taxon>
        <taxon>Ascomycota</taxon>
        <taxon>Pezizomycotina</taxon>
        <taxon>Sordariomycetes</taxon>
        <taxon>Sordariomycetidae</taxon>
        <taxon>Sordariales</taxon>
        <taxon>Schizotheciaceae</taxon>
        <taxon>Echria</taxon>
    </lineage>
</organism>
<keyword evidence="6" id="KW-0256">Endoplasmic reticulum</keyword>
<dbReference type="Proteomes" id="UP001239445">
    <property type="component" value="Unassembled WGS sequence"/>
</dbReference>
<dbReference type="GO" id="GO:0008168">
    <property type="term" value="F:methyltransferase activity"/>
    <property type="evidence" value="ECO:0007669"/>
    <property type="project" value="UniProtKB-KW"/>
</dbReference>
<dbReference type="InterPro" id="IPR007318">
    <property type="entry name" value="Phopholipid_MeTrfase"/>
</dbReference>
<evidence type="ECO:0000256" key="6">
    <source>
        <dbReference type="ARBA" id="ARBA00022824"/>
    </source>
</evidence>
<dbReference type="GO" id="GO:0012505">
    <property type="term" value="C:endomembrane system"/>
    <property type="evidence" value="ECO:0007669"/>
    <property type="project" value="UniProtKB-SubCell"/>
</dbReference>
<evidence type="ECO:0000313" key="12">
    <source>
        <dbReference type="EMBL" id="KAK1751352.1"/>
    </source>
</evidence>
<evidence type="ECO:0000256" key="8">
    <source>
        <dbReference type="ARBA" id="ARBA00023098"/>
    </source>
</evidence>
<comment type="subcellular location">
    <subcellularLocation>
        <location evidence="1">Endomembrane system</location>
        <topology evidence="1">Multi-pass membrane protein</topology>
    </subcellularLocation>
</comment>
<evidence type="ECO:0000256" key="1">
    <source>
        <dbReference type="ARBA" id="ARBA00004127"/>
    </source>
</evidence>